<name>A0A5C6U385_9BURK</name>
<dbReference type="PANTHER" id="PTHR35841">
    <property type="entry name" value="PHOSPHONATES-BINDING PERIPLASMIC PROTEIN"/>
    <property type="match status" value="1"/>
</dbReference>
<evidence type="ECO:0000313" key="11">
    <source>
        <dbReference type="Proteomes" id="UP000321832"/>
    </source>
</evidence>
<keyword evidence="5" id="KW-0808">Transferase</keyword>
<keyword evidence="7" id="KW-1133">Transmembrane helix</keyword>
<dbReference type="PANTHER" id="PTHR35841:SF1">
    <property type="entry name" value="PHOSPHONATES-BINDING PERIPLASMIC PROTEIN"/>
    <property type="match status" value="1"/>
</dbReference>
<evidence type="ECO:0000256" key="4">
    <source>
        <dbReference type="ARBA" id="ARBA00022553"/>
    </source>
</evidence>
<dbReference type="InterPro" id="IPR036890">
    <property type="entry name" value="HATPase_C_sf"/>
</dbReference>
<feature type="transmembrane region" description="Helical" evidence="7">
    <location>
        <begin position="284"/>
        <end position="306"/>
    </location>
</feature>
<evidence type="ECO:0000259" key="8">
    <source>
        <dbReference type="PROSITE" id="PS50109"/>
    </source>
</evidence>
<comment type="catalytic activity">
    <reaction evidence="1">
        <text>ATP + protein L-histidine = ADP + protein N-phospho-L-histidine.</text>
        <dbReference type="EC" id="2.7.13.3"/>
    </reaction>
</comment>
<comment type="caution">
    <text evidence="10">The sequence shown here is derived from an EMBL/GenBank/DDBJ whole genome shotgun (WGS) entry which is preliminary data.</text>
</comment>
<proteinExistence type="predicted"/>
<dbReference type="Pfam" id="PF00512">
    <property type="entry name" value="HisKA"/>
    <property type="match status" value="1"/>
</dbReference>
<organism evidence="10 11">
    <name type="scientific">Piscinibacter aquaticus</name>
    <dbReference type="NCBI Taxonomy" id="392597"/>
    <lineage>
        <taxon>Bacteria</taxon>
        <taxon>Pseudomonadati</taxon>
        <taxon>Pseudomonadota</taxon>
        <taxon>Betaproteobacteria</taxon>
        <taxon>Burkholderiales</taxon>
        <taxon>Sphaerotilaceae</taxon>
        <taxon>Piscinibacter</taxon>
    </lineage>
</organism>
<dbReference type="Gene3D" id="6.10.340.10">
    <property type="match status" value="1"/>
</dbReference>
<evidence type="ECO:0000256" key="7">
    <source>
        <dbReference type="SAM" id="Phobius"/>
    </source>
</evidence>
<feature type="domain" description="HAMP" evidence="9">
    <location>
        <begin position="471"/>
        <end position="526"/>
    </location>
</feature>
<dbReference type="PROSITE" id="PS50109">
    <property type="entry name" value="HIS_KIN"/>
    <property type="match status" value="1"/>
</dbReference>
<evidence type="ECO:0000259" key="9">
    <source>
        <dbReference type="PROSITE" id="PS50885"/>
    </source>
</evidence>
<dbReference type="SMART" id="SM00304">
    <property type="entry name" value="HAMP"/>
    <property type="match status" value="1"/>
</dbReference>
<dbReference type="SUPFAM" id="SSF47384">
    <property type="entry name" value="Homodimeric domain of signal transducing histidine kinase"/>
    <property type="match status" value="1"/>
</dbReference>
<keyword evidence="11" id="KW-1185">Reference proteome</keyword>
<dbReference type="Pfam" id="PF00672">
    <property type="entry name" value="HAMP"/>
    <property type="match status" value="1"/>
</dbReference>
<dbReference type="InterPro" id="IPR003594">
    <property type="entry name" value="HATPase_dom"/>
</dbReference>
<dbReference type="Gene3D" id="3.40.190.10">
    <property type="entry name" value="Periplasmic binding protein-like II"/>
    <property type="match status" value="2"/>
</dbReference>
<dbReference type="Pfam" id="PF12974">
    <property type="entry name" value="Phosphonate-bd"/>
    <property type="match status" value="1"/>
</dbReference>
<dbReference type="GO" id="GO:0000155">
    <property type="term" value="F:phosphorelay sensor kinase activity"/>
    <property type="evidence" value="ECO:0007669"/>
    <property type="project" value="InterPro"/>
</dbReference>
<dbReference type="SUPFAM" id="SSF53850">
    <property type="entry name" value="Periplasmic binding protein-like II"/>
    <property type="match status" value="1"/>
</dbReference>
<gene>
    <name evidence="10" type="ORF">FSC37_10420</name>
</gene>
<keyword evidence="6" id="KW-0418">Kinase</keyword>
<reference evidence="10 11" key="1">
    <citation type="submission" date="2019-08" db="EMBL/GenBank/DDBJ databases">
        <authorList>
            <person name="Khan S.A."/>
            <person name="Jeon C.O."/>
            <person name="Jeong S.E."/>
        </authorList>
    </citation>
    <scope>NUCLEOTIDE SEQUENCE [LARGE SCALE GENOMIC DNA]</scope>
    <source>
        <strain evidence="11">IMCC1728</strain>
    </source>
</reference>
<dbReference type="EMBL" id="VOPW01000001">
    <property type="protein sequence ID" value="TXC66186.1"/>
    <property type="molecule type" value="Genomic_DNA"/>
</dbReference>
<dbReference type="GO" id="GO:0016020">
    <property type="term" value="C:membrane"/>
    <property type="evidence" value="ECO:0007669"/>
    <property type="project" value="UniProtKB-SubCell"/>
</dbReference>
<dbReference type="SMART" id="SM00388">
    <property type="entry name" value="HisKA"/>
    <property type="match status" value="1"/>
</dbReference>
<evidence type="ECO:0000256" key="5">
    <source>
        <dbReference type="ARBA" id="ARBA00022679"/>
    </source>
</evidence>
<dbReference type="InterPro" id="IPR003660">
    <property type="entry name" value="HAMP_dom"/>
</dbReference>
<feature type="transmembrane region" description="Helical" evidence="7">
    <location>
        <begin position="451"/>
        <end position="470"/>
    </location>
</feature>
<dbReference type="InterPro" id="IPR003661">
    <property type="entry name" value="HisK_dim/P_dom"/>
</dbReference>
<evidence type="ECO:0000256" key="3">
    <source>
        <dbReference type="ARBA" id="ARBA00012438"/>
    </source>
</evidence>
<dbReference type="SUPFAM" id="SSF55874">
    <property type="entry name" value="ATPase domain of HSP90 chaperone/DNA topoisomerase II/histidine kinase"/>
    <property type="match status" value="1"/>
</dbReference>
<dbReference type="Gene3D" id="3.30.565.10">
    <property type="entry name" value="Histidine kinase-like ATPase, C-terminal domain"/>
    <property type="match status" value="1"/>
</dbReference>
<evidence type="ECO:0000313" key="10">
    <source>
        <dbReference type="EMBL" id="TXC66186.1"/>
    </source>
</evidence>
<keyword evidence="4" id="KW-0597">Phosphoprotein</keyword>
<keyword evidence="7" id="KW-0472">Membrane</keyword>
<sequence>MAAAPGPALAQERLRIGLTAVILADRAAFLARWADYLSQRLDTRVTFVSRDQYQTVHDLLFNGQIDAAWTCGYPFVRFQSQLQLVAVPLYQGQPTYQSYLIRPLGDTTVSGWASLAGKVFAYSDPLSNSGWLVAQGEFAKAGIGQRDLKRAFFAHGHRNVADAVASRLADAGSIDGYVWETMKLQGMAGASQTEVIWKSRLHGFPPLVAATGAAPARVEALRRSLLDMQKDDAGRALLKSLNLDGFIAGRGPVRLDPAACAQRAGLRGDNLVLSRLPYRVQIPLGLSLAVVLAALLVTAVAAQIFARTARTDTLATVDRAAQLLSAQSLPLLAADDIWRVFALLRNTAAFLPGASTGQARAAVLDNEGRVFASSAPQLLRTASALMGQPVNGYTLPSPASVTKRVRIDRPDGSIALVEPIRSEDGQVLGFTYIEVDAPVFAADWAALTEPALIGVGLAAFILLPAGWWIGRRMTAPVLSMASVIERLGRDEPAQLKQQLPHTKDPELGRISAAVEQLISEMQVRRQAERRALSAERMAAVGRITAAVAHEINNPLAGLLTATQTLSVHGGSEETRKRTLDLLRRGLNQIQTTVAALLPQARVEDRALEIDDFADVVTLAHPDVSHRDVKLTTAVEVESAMRVPSAALRQVMLNMLLNGVSAAGEPGAVHAELRADADRVTFSVAHGGKTLTAEGLHSTVAAESGDDPRGFGLWVCREIATQYGGGFAVDEAHRQGTCLVFWIPNRETHEEPVVD</sequence>
<evidence type="ECO:0000256" key="1">
    <source>
        <dbReference type="ARBA" id="ARBA00000085"/>
    </source>
</evidence>
<dbReference type="EC" id="2.7.13.3" evidence="3"/>
<dbReference type="InterPro" id="IPR036097">
    <property type="entry name" value="HisK_dim/P_sf"/>
</dbReference>
<dbReference type="InterPro" id="IPR005467">
    <property type="entry name" value="His_kinase_dom"/>
</dbReference>
<dbReference type="PROSITE" id="PS50885">
    <property type="entry name" value="HAMP"/>
    <property type="match status" value="1"/>
</dbReference>
<dbReference type="CDD" id="cd00082">
    <property type="entry name" value="HisKA"/>
    <property type="match status" value="1"/>
</dbReference>
<dbReference type="AlphaFoldDB" id="A0A5C6U385"/>
<dbReference type="Gene3D" id="1.10.287.130">
    <property type="match status" value="1"/>
</dbReference>
<dbReference type="SMART" id="SM00387">
    <property type="entry name" value="HATPase_c"/>
    <property type="match status" value="1"/>
</dbReference>
<feature type="domain" description="Histidine kinase" evidence="8">
    <location>
        <begin position="546"/>
        <end position="746"/>
    </location>
</feature>
<evidence type="ECO:0000256" key="2">
    <source>
        <dbReference type="ARBA" id="ARBA00004370"/>
    </source>
</evidence>
<dbReference type="Proteomes" id="UP000321832">
    <property type="component" value="Unassembled WGS sequence"/>
</dbReference>
<comment type="subcellular location">
    <subcellularLocation>
        <location evidence="2">Membrane</location>
    </subcellularLocation>
</comment>
<accession>A0A5C6U385</accession>
<keyword evidence="7" id="KW-0812">Transmembrane</keyword>
<protein>
    <recommendedName>
        <fullName evidence="3">histidine kinase</fullName>
        <ecNumber evidence="3">2.7.13.3</ecNumber>
    </recommendedName>
</protein>
<dbReference type="Pfam" id="PF02518">
    <property type="entry name" value="HATPase_c"/>
    <property type="match status" value="1"/>
</dbReference>
<evidence type="ECO:0000256" key="6">
    <source>
        <dbReference type="ARBA" id="ARBA00022777"/>
    </source>
</evidence>